<dbReference type="RefSeq" id="XP_053582020.1">
    <property type="nucleotide sequence ID" value="XM_053733107.1"/>
</dbReference>
<dbReference type="PANTHER" id="PTHR22941">
    <property type="entry name" value="SERPENTINE RECEPTOR"/>
    <property type="match status" value="1"/>
</dbReference>
<dbReference type="AlphaFoldDB" id="A0A6A5GEJ5"/>
<dbReference type="KEGG" id="crq:GCK72_019587"/>
<feature type="transmembrane region" description="Helical" evidence="1">
    <location>
        <begin position="237"/>
        <end position="267"/>
    </location>
</feature>
<dbReference type="GeneID" id="78776818"/>
<accession>A0A6A5GEJ5</accession>
<name>A0A6A5GEJ5_CAERE</name>
<organism evidence="2 3">
    <name type="scientific">Caenorhabditis remanei</name>
    <name type="common">Caenorhabditis vulgaris</name>
    <dbReference type="NCBI Taxonomy" id="31234"/>
    <lineage>
        <taxon>Eukaryota</taxon>
        <taxon>Metazoa</taxon>
        <taxon>Ecdysozoa</taxon>
        <taxon>Nematoda</taxon>
        <taxon>Chromadorea</taxon>
        <taxon>Rhabditida</taxon>
        <taxon>Rhabditina</taxon>
        <taxon>Rhabditomorpha</taxon>
        <taxon>Rhabditoidea</taxon>
        <taxon>Rhabditidae</taxon>
        <taxon>Peloderinae</taxon>
        <taxon>Caenorhabditis</taxon>
    </lineage>
</organism>
<dbReference type="Proteomes" id="UP000483820">
    <property type="component" value="Chromosome V"/>
</dbReference>
<feature type="transmembrane region" description="Helical" evidence="1">
    <location>
        <begin position="52"/>
        <end position="74"/>
    </location>
</feature>
<keyword evidence="1" id="KW-0812">Transmembrane</keyword>
<evidence type="ECO:0000256" key="1">
    <source>
        <dbReference type="SAM" id="Phobius"/>
    </source>
</evidence>
<dbReference type="CTD" id="78776818"/>
<dbReference type="Pfam" id="PF10318">
    <property type="entry name" value="7TM_GPCR_Srh"/>
    <property type="match status" value="1"/>
</dbReference>
<proteinExistence type="predicted"/>
<comment type="caution">
    <text evidence="2">The sequence shown here is derived from an EMBL/GenBank/DDBJ whole genome shotgun (WGS) entry which is preliminary data.</text>
</comment>
<protein>
    <recommendedName>
        <fullName evidence="4">Serpentine Receptor, class H</fullName>
    </recommendedName>
</protein>
<feature type="transmembrane region" description="Helical" evidence="1">
    <location>
        <begin position="190"/>
        <end position="217"/>
    </location>
</feature>
<feature type="transmembrane region" description="Helical" evidence="1">
    <location>
        <begin position="94"/>
        <end position="114"/>
    </location>
</feature>
<gene>
    <name evidence="2" type="ORF">GCK72_019587</name>
</gene>
<feature type="transmembrane region" description="Helical" evidence="1">
    <location>
        <begin position="135"/>
        <end position="152"/>
    </location>
</feature>
<dbReference type="InterPro" id="IPR053220">
    <property type="entry name" value="Nematode_rcpt-like_serp_H"/>
</dbReference>
<keyword evidence="1" id="KW-1133">Transmembrane helix</keyword>
<sequence length="368" mass="41547">MTECNPDSSYLASPEFVTFSFHVITSVTIPVMTFGAYCILFKTPNKMKSVKLLMLNLHFWSTLSDMTISFFGVPYLRFPTLSGYGLGVINVPGLLFYCGVTFILALTASILAIYENRYYSLFGRHNSWRLVRKPFLAATYISVPFIFISPYLNLPEQDSARRIVLSTLPCLPEFTYSNLKLFVLSLNVTIPFLCILFSCVFFAISIISFFLLTVYHLVSEQQGTIHSFRTLAIQKNFLIAVTIQTAFTIIIVLAPVLVFIFIVIAWYHNQKLNNFVCLTLSIHGVGSTIVMDLQIVSTVPTRSIPFKHCIIQLSVGAVCLNVQCDHLCSSEPMNHWIVIVQNMKILLEVEAFEQLSVLLQVNRGTLKV</sequence>
<dbReference type="InterPro" id="IPR019422">
    <property type="entry name" value="7TM_GPCR_serpentine_rcpt_Srh"/>
</dbReference>
<evidence type="ECO:0000313" key="2">
    <source>
        <dbReference type="EMBL" id="KAF1753031.1"/>
    </source>
</evidence>
<feature type="transmembrane region" description="Helical" evidence="1">
    <location>
        <begin position="19"/>
        <end position="40"/>
    </location>
</feature>
<keyword evidence="1" id="KW-0472">Membrane</keyword>
<evidence type="ECO:0000313" key="3">
    <source>
        <dbReference type="Proteomes" id="UP000483820"/>
    </source>
</evidence>
<dbReference type="EMBL" id="WUAV01000005">
    <property type="protein sequence ID" value="KAF1753031.1"/>
    <property type="molecule type" value="Genomic_DNA"/>
</dbReference>
<reference evidence="2 3" key="1">
    <citation type="submission" date="2019-12" db="EMBL/GenBank/DDBJ databases">
        <title>Chromosome-level assembly of the Caenorhabditis remanei genome.</title>
        <authorList>
            <person name="Teterina A.A."/>
            <person name="Willis J.H."/>
            <person name="Phillips P.C."/>
        </authorList>
    </citation>
    <scope>NUCLEOTIDE SEQUENCE [LARGE SCALE GENOMIC DNA]</scope>
    <source>
        <strain evidence="2 3">PX506</strain>
        <tissue evidence="2">Whole organism</tissue>
    </source>
</reference>
<evidence type="ECO:0008006" key="4">
    <source>
        <dbReference type="Google" id="ProtNLM"/>
    </source>
</evidence>
<dbReference type="PANTHER" id="PTHR22941:SF20">
    <property type="entry name" value="SERPENTINE RECEPTOR, CLASS H"/>
    <property type="match status" value="1"/>
</dbReference>